<accession>A0A4R2S1J5</accession>
<dbReference type="GO" id="GO:0008168">
    <property type="term" value="F:methyltransferase activity"/>
    <property type="evidence" value="ECO:0007669"/>
    <property type="project" value="UniProtKB-UniRule"/>
</dbReference>
<dbReference type="AlphaFoldDB" id="A0A4R2S1J5"/>
<dbReference type="Proteomes" id="UP000294746">
    <property type="component" value="Unassembled WGS sequence"/>
</dbReference>
<dbReference type="InterPro" id="IPR029041">
    <property type="entry name" value="FAD-linked_oxidoreductase-like"/>
</dbReference>
<evidence type="ECO:0000313" key="10">
    <source>
        <dbReference type="EMBL" id="TCP69383.1"/>
    </source>
</evidence>
<dbReference type="SUPFAM" id="SSF51730">
    <property type="entry name" value="FAD-linked oxidoreductase"/>
    <property type="match status" value="1"/>
</dbReference>
<evidence type="ECO:0000256" key="1">
    <source>
        <dbReference type="ARBA" id="ARBA00001974"/>
    </source>
</evidence>
<dbReference type="Gene3D" id="3.20.20.330">
    <property type="entry name" value="Homocysteine-binding-like domain"/>
    <property type="match status" value="1"/>
</dbReference>
<dbReference type="Pfam" id="PF02574">
    <property type="entry name" value="S-methyl_trans"/>
    <property type="match status" value="1"/>
</dbReference>
<dbReference type="SUPFAM" id="SSF82282">
    <property type="entry name" value="Homocysteine S-methyltransferase"/>
    <property type="match status" value="1"/>
</dbReference>
<keyword evidence="5 8" id="KW-0808">Transferase</keyword>
<dbReference type="RefSeq" id="WP_131848335.1">
    <property type="nucleotide sequence ID" value="NZ_SLXV01000009.1"/>
</dbReference>
<keyword evidence="11" id="KW-1185">Reference proteome</keyword>
<dbReference type="InterPro" id="IPR036589">
    <property type="entry name" value="HCY_dom_sf"/>
</dbReference>
<keyword evidence="8" id="KW-0862">Zinc</keyword>
<dbReference type="InterPro" id="IPR003171">
    <property type="entry name" value="Mehydrof_redctse-like"/>
</dbReference>
<feature type="binding site" evidence="8">
    <location>
        <position position="206"/>
    </location>
    <ligand>
        <name>Zn(2+)</name>
        <dbReference type="ChEBI" id="CHEBI:29105"/>
    </ligand>
</feature>
<name>A0A4R2S1J5_9BACL</name>
<dbReference type="UniPathway" id="UPA00193"/>
<feature type="domain" description="Hcy-binding" evidence="9">
    <location>
        <begin position="3"/>
        <end position="286"/>
    </location>
</feature>
<protein>
    <submittedName>
        <fullName evidence="10">Homocysteine S-methyltransferase</fullName>
    </submittedName>
</protein>
<dbReference type="PANTHER" id="PTHR11103:SF18">
    <property type="entry name" value="SLR1189 PROTEIN"/>
    <property type="match status" value="1"/>
</dbReference>
<comment type="caution">
    <text evidence="10">The sequence shown here is derived from an EMBL/GenBank/DDBJ whole genome shotgun (WGS) entry which is preliminary data.</text>
</comment>
<evidence type="ECO:0000259" key="9">
    <source>
        <dbReference type="PROSITE" id="PS50970"/>
    </source>
</evidence>
<comment type="pathway">
    <text evidence="2">One-carbon metabolism; tetrahydrofolate interconversion.</text>
</comment>
<evidence type="ECO:0000256" key="7">
    <source>
        <dbReference type="ARBA" id="ARBA00023002"/>
    </source>
</evidence>
<keyword evidence="3 8" id="KW-0489">Methyltransferase</keyword>
<dbReference type="NCBIfam" id="NF006396">
    <property type="entry name" value="PRK08645.1"/>
    <property type="match status" value="1"/>
</dbReference>
<proteinExistence type="predicted"/>
<dbReference type="Gene3D" id="3.20.20.220">
    <property type="match status" value="1"/>
</dbReference>
<dbReference type="GO" id="GO:0006555">
    <property type="term" value="P:methionine metabolic process"/>
    <property type="evidence" value="ECO:0007669"/>
    <property type="project" value="InterPro"/>
</dbReference>
<dbReference type="EMBL" id="SLXV01000009">
    <property type="protein sequence ID" value="TCP69383.1"/>
    <property type="molecule type" value="Genomic_DNA"/>
</dbReference>
<gene>
    <name evidence="10" type="ORF">EDD57_10942</name>
</gene>
<dbReference type="InterPro" id="IPR003726">
    <property type="entry name" value="HCY_dom"/>
</dbReference>
<sequence>MNRMGIIEYLKNHLVVGDGAMATYLYQEGAPVGTCYELYNLTHPKMIADVHQAYEQAGSKLITTNTYGANRERLERYGYGHKVTRINREAIKIARESIQSDTYIAGSIGSIVAGRVTQYDSDEYHDLYEEQATALLHAGVDIILLETFMDLQELLVAINAIRPLTDTPIVAQLSLLEVSRTRDGHSLTDAFAQLQKHGVSGVGLNCRMGPLEIIRALEKTIIPPDLLISAFPNAGRLGESDGELRYKSAPSYFGETAQLLINQGVSMIGGCCGTTPEHIREIAQIAQNQTPVTRINPPVVPEACEVLSQPPKRTESTVLEKVARERTIICEFDPPKDLDVQSFLLGSQELYKSGVDAVTLADNSLASARMSNLALGALLKSQLGIEPLIHVSCRDRNLLGQQSHLMGLHALGIDQILVITGDPTRIGDLPGASSVYDVTSFELISMIKQMNQGLAFTGRPLKQQAQFIVGSAFNPHVRQIESAVTRLEKKIQAGADYAMTQPIYDKQGIIKLYEATRHLEIPIFVGIMPLTGYRNALFLHNEVPGIKIADDVIRRFESIKDPTVARQVGVEIAKDLLDTAMTYFPGIYLITPFSYWPMTVELTRYIREKDTRAAQDSA</sequence>
<dbReference type="PANTHER" id="PTHR11103">
    <property type="entry name" value="SLR1189 PROTEIN"/>
    <property type="match status" value="1"/>
</dbReference>
<evidence type="ECO:0000313" key="11">
    <source>
        <dbReference type="Proteomes" id="UP000294746"/>
    </source>
</evidence>
<evidence type="ECO:0000256" key="4">
    <source>
        <dbReference type="ARBA" id="ARBA00022630"/>
    </source>
</evidence>
<comment type="cofactor">
    <cofactor evidence="1">
        <name>FAD</name>
        <dbReference type="ChEBI" id="CHEBI:57692"/>
    </cofactor>
</comment>
<dbReference type="GO" id="GO:0004489">
    <property type="term" value="F:methylenetetrahydrofolate reductase [NAD(P)H] activity"/>
    <property type="evidence" value="ECO:0007669"/>
    <property type="project" value="InterPro"/>
</dbReference>
<dbReference type="GO" id="GO:0035999">
    <property type="term" value="P:tetrahydrofolate interconversion"/>
    <property type="evidence" value="ECO:0007669"/>
    <property type="project" value="UniProtKB-UniPathway"/>
</dbReference>
<keyword evidence="8" id="KW-0479">Metal-binding</keyword>
<comment type="cofactor">
    <cofactor evidence="8">
        <name>Zn(2+)</name>
        <dbReference type="ChEBI" id="CHEBI:29105"/>
    </cofactor>
</comment>
<feature type="binding site" evidence="8">
    <location>
        <position position="271"/>
    </location>
    <ligand>
        <name>Zn(2+)</name>
        <dbReference type="ChEBI" id="CHEBI:29105"/>
    </ligand>
</feature>
<organism evidence="10 11">
    <name type="scientific">Baia soyae</name>
    <dbReference type="NCBI Taxonomy" id="1544746"/>
    <lineage>
        <taxon>Bacteria</taxon>
        <taxon>Bacillati</taxon>
        <taxon>Bacillota</taxon>
        <taxon>Bacilli</taxon>
        <taxon>Bacillales</taxon>
        <taxon>Thermoactinomycetaceae</taxon>
        <taxon>Baia</taxon>
    </lineage>
</organism>
<dbReference type="CDD" id="cd00537">
    <property type="entry name" value="MTHFR"/>
    <property type="match status" value="1"/>
</dbReference>
<evidence type="ECO:0000256" key="6">
    <source>
        <dbReference type="ARBA" id="ARBA00022827"/>
    </source>
</evidence>
<reference evidence="10 11" key="1">
    <citation type="submission" date="2019-03" db="EMBL/GenBank/DDBJ databases">
        <title>Genomic Encyclopedia of Type Strains, Phase IV (KMG-IV): sequencing the most valuable type-strain genomes for metagenomic binning, comparative biology and taxonomic classification.</title>
        <authorList>
            <person name="Goeker M."/>
        </authorList>
    </citation>
    <scope>NUCLEOTIDE SEQUENCE [LARGE SCALE GENOMIC DNA]</scope>
    <source>
        <strain evidence="10 11">DSM 46831</strain>
    </source>
</reference>
<evidence type="ECO:0000256" key="3">
    <source>
        <dbReference type="ARBA" id="ARBA00022603"/>
    </source>
</evidence>
<feature type="binding site" evidence="8">
    <location>
        <position position="272"/>
    </location>
    <ligand>
        <name>Zn(2+)</name>
        <dbReference type="ChEBI" id="CHEBI:29105"/>
    </ligand>
</feature>
<dbReference type="GO" id="GO:0046872">
    <property type="term" value="F:metal ion binding"/>
    <property type="evidence" value="ECO:0007669"/>
    <property type="project" value="UniProtKB-KW"/>
</dbReference>
<evidence type="ECO:0000256" key="2">
    <source>
        <dbReference type="ARBA" id="ARBA00004777"/>
    </source>
</evidence>
<dbReference type="PROSITE" id="PS50970">
    <property type="entry name" value="HCY"/>
    <property type="match status" value="1"/>
</dbReference>
<evidence type="ECO:0000256" key="8">
    <source>
        <dbReference type="PROSITE-ProRule" id="PRU00333"/>
    </source>
</evidence>
<dbReference type="Pfam" id="PF02219">
    <property type="entry name" value="MTHFR"/>
    <property type="match status" value="1"/>
</dbReference>
<dbReference type="GO" id="GO:0032259">
    <property type="term" value="P:methylation"/>
    <property type="evidence" value="ECO:0007669"/>
    <property type="project" value="UniProtKB-KW"/>
</dbReference>
<keyword evidence="6" id="KW-0274">FAD</keyword>
<keyword evidence="4" id="KW-0285">Flavoprotein</keyword>
<keyword evidence="7" id="KW-0560">Oxidoreductase</keyword>
<evidence type="ECO:0000256" key="5">
    <source>
        <dbReference type="ARBA" id="ARBA00022679"/>
    </source>
</evidence>
<dbReference type="OrthoDB" id="9803687at2"/>